<gene>
    <name evidence="5" type="ORF">IDF66_21055</name>
</gene>
<evidence type="ECO:0000259" key="4">
    <source>
        <dbReference type="Pfam" id="PF13649"/>
    </source>
</evidence>
<dbReference type="Proteomes" id="UP000602395">
    <property type="component" value="Unassembled WGS sequence"/>
</dbReference>
<evidence type="ECO:0000313" key="6">
    <source>
        <dbReference type="Proteomes" id="UP000602395"/>
    </source>
</evidence>
<comment type="caution">
    <text evidence="5">The sequence shown here is derived from an EMBL/GenBank/DDBJ whole genome shotgun (WGS) entry which is preliminary data.</text>
</comment>
<proteinExistence type="predicted"/>
<name>A0ABR7WH19_9ACTN</name>
<feature type="domain" description="Methyltransferase" evidence="4">
    <location>
        <begin position="49"/>
        <end position="142"/>
    </location>
</feature>
<organism evidence="5 6">
    <name type="scientific">Gordonia hankookensis</name>
    <dbReference type="NCBI Taxonomy" id="589403"/>
    <lineage>
        <taxon>Bacteria</taxon>
        <taxon>Bacillati</taxon>
        <taxon>Actinomycetota</taxon>
        <taxon>Actinomycetes</taxon>
        <taxon>Mycobacteriales</taxon>
        <taxon>Gordoniaceae</taxon>
        <taxon>Gordonia</taxon>
    </lineage>
</organism>
<protein>
    <submittedName>
        <fullName evidence="5">Class I SAM-dependent methyltransferase</fullName>
    </submittedName>
</protein>
<dbReference type="RefSeq" id="WP_190268478.1">
    <property type="nucleotide sequence ID" value="NZ_BAABAD010000004.1"/>
</dbReference>
<sequence>MGTRWEQADAPKGDAYDARWSQMAAAGQDIHGEADLVGSLLEQIGGTRVLDAGCGTGRVAIELRRRGFETVGVDADTTMLDTARRNDPDNEWIHADLADLGSHLFDDVFDVVAMAGNVMIFVHPGTEESVIAQLARRLRPGGLLVAGFALRPDRISLEEYDRCASSAGLAQFGRWATWDRLPFDGGDYAVSAHRRTG</sequence>
<keyword evidence="6" id="KW-1185">Reference proteome</keyword>
<dbReference type="CDD" id="cd02440">
    <property type="entry name" value="AdoMet_MTases"/>
    <property type="match status" value="1"/>
</dbReference>
<reference evidence="5 6" key="1">
    <citation type="submission" date="2020-09" db="EMBL/GenBank/DDBJ databases">
        <title>Novel species in genus Gordonia.</title>
        <authorList>
            <person name="Zhang G."/>
        </authorList>
    </citation>
    <scope>NUCLEOTIDE SEQUENCE [LARGE SCALE GENOMIC DNA]</scope>
    <source>
        <strain evidence="5 6">ON-33</strain>
    </source>
</reference>
<evidence type="ECO:0000256" key="2">
    <source>
        <dbReference type="ARBA" id="ARBA00022679"/>
    </source>
</evidence>
<keyword evidence="1 5" id="KW-0489">Methyltransferase</keyword>
<dbReference type="Pfam" id="PF13649">
    <property type="entry name" value="Methyltransf_25"/>
    <property type="match status" value="1"/>
</dbReference>
<dbReference type="EMBL" id="JACWMS010000005">
    <property type="protein sequence ID" value="MBD1322073.1"/>
    <property type="molecule type" value="Genomic_DNA"/>
</dbReference>
<evidence type="ECO:0000256" key="1">
    <source>
        <dbReference type="ARBA" id="ARBA00022603"/>
    </source>
</evidence>
<dbReference type="InterPro" id="IPR029063">
    <property type="entry name" value="SAM-dependent_MTases_sf"/>
</dbReference>
<evidence type="ECO:0000313" key="5">
    <source>
        <dbReference type="EMBL" id="MBD1322073.1"/>
    </source>
</evidence>
<dbReference type="Gene3D" id="3.40.50.150">
    <property type="entry name" value="Vaccinia Virus protein VP39"/>
    <property type="match status" value="1"/>
</dbReference>
<dbReference type="SUPFAM" id="SSF53335">
    <property type="entry name" value="S-adenosyl-L-methionine-dependent methyltransferases"/>
    <property type="match status" value="1"/>
</dbReference>
<accession>A0ABR7WH19</accession>
<dbReference type="InterPro" id="IPR041698">
    <property type="entry name" value="Methyltransf_25"/>
</dbReference>
<evidence type="ECO:0000256" key="3">
    <source>
        <dbReference type="ARBA" id="ARBA00022691"/>
    </source>
</evidence>
<dbReference type="PANTHER" id="PTHR43464">
    <property type="entry name" value="METHYLTRANSFERASE"/>
    <property type="match status" value="1"/>
</dbReference>
<dbReference type="GO" id="GO:0008168">
    <property type="term" value="F:methyltransferase activity"/>
    <property type="evidence" value="ECO:0007669"/>
    <property type="project" value="UniProtKB-KW"/>
</dbReference>
<keyword evidence="3" id="KW-0949">S-adenosyl-L-methionine</keyword>
<keyword evidence="2" id="KW-0808">Transferase</keyword>
<dbReference type="GO" id="GO:0032259">
    <property type="term" value="P:methylation"/>
    <property type="evidence" value="ECO:0007669"/>
    <property type="project" value="UniProtKB-KW"/>
</dbReference>
<dbReference type="PANTHER" id="PTHR43464:SF19">
    <property type="entry name" value="UBIQUINONE BIOSYNTHESIS O-METHYLTRANSFERASE, MITOCHONDRIAL"/>
    <property type="match status" value="1"/>
</dbReference>